<dbReference type="AlphaFoldDB" id="A0A8C6LSR2"/>
<dbReference type="CTD" id="124535"/>
<evidence type="ECO:0000256" key="3">
    <source>
        <dbReference type="ARBA" id="ARBA00023125"/>
    </source>
</evidence>
<dbReference type="InterPro" id="IPR036388">
    <property type="entry name" value="WH-like_DNA-bd_sf"/>
</dbReference>
<dbReference type="InterPro" id="IPR000232">
    <property type="entry name" value="HSF_DNA-bd"/>
</dbReference>
<evidence type="ECO:0000313" key="10">
    <source>
        <dbReference type="EMBL" id="KAF7206617.1"/>
    </source>
</evidence>
<evidence type="ECO:0000313" key="11">
    <source>
        <dbReference type="Ensembl" id="ENSNFUP00015025927.1"/>
    </source>
</evidence>
<dbReference type="GeneID" id="107387042"/>
<dbReference type="KEGG" id="nfu:107387042"/>
<dbReference type="Pfam" id="PF00447">
    <property type="entry name" value="HSF_DNA-bind"/>
    <property type="match status" value="1"/>
</dbReference>
<dbReference type="Gene3D" id="1.10.10.10">
    <property type="entry name" value="Winged helix-like DNA-binding domain superfamily/Winged helix DNA-binding domain"/>
    <property type="match status" value="1"/>
</dbReference>
<evidence type="ECO:0000313" key="12">
    <source>
        <dbReference type="Proteomes" id="UP000694548"/>
    </source>
</evidence>
<reference evidence="11" key="3">
    <citation type="submission" date="2025-05" db="UniProtKB">
        <authorList>
            <consortium name="Ensembl"/>
        </authorList>
    </citation>
    <scope>IDENTIFICATION</scope>
</reference>
<name>A0A8C6LSR2_NOTFU</name>
<evidence type="ECO:0000256" key="1">
    <source>
        <dbReference type="ARBA" id="ARBA00004123"/>
    </source>
</evidence>
<dbReference type="PANTHER" id="PTHR10015">
    <property type="entry name" value="HEAT SHOCK TRANSCRIPTION FACTOR"/>
    <property type="match status" value="1"/>
</dbReference>
<feature type="region of interest" description="Disordered" evidence="6">
    <location>
        <begin position="145"/>
        <end position="167"/>
    </location>
</feature>
<dbReference type="Ensembl" id="ENSNFUT00015027093.1">
    <property type="protein sequence ID" value="ENSNFUP00015025927.1"/>
    <property type="gene ID" value="ENSNFUG00015012570.1"/>
</dbReference>
<feature type="region of interest" description="Disordered" evidence="6">
    <location>
        <begin position="318"/>
        <end position="338"/>
    </location>
</feature>
<dbReference type="OMA" id="CINPNNF"/>
<evidence type="ECO:0000259" key="7">
    <source>
        <dbReference type="SMART" id="SM00415"/>
    </source>
</evidence>
<dbReference type="SMART" id="SM00415">
    <property type="entry name" value="HSF"/>
    <property type="match status" value="1"/>
</dbReference>
<evidence type="ECO:0000313" key="8">
    <source>
        <dbReference type="EMBL" id="KAF7206615.1"/>
    </source>
</evidence>
<dbReference type="EMBL" id="JAAVVJ010000015">
    <property type="protein sequence ID" value="KAF7206617.1"/>
    <property type="molecule type" value="Genomic_DNA"/>
</dbReference>
<dbReference type="GO" id="GO:0003700">
    <property type="term" value="F:DNA-binding transcription factor activity"/>
    <property type="evidence" value="ECO:0007669"/>
    <property type="project" value="InterPro"/>
</dbReference>
<dbReference type="Proteomes" id="UP000822369">
    <property type="component" value="Chromosome 15"/>
</dbReference>
<comment type="similarity">
    <text evidence="2 5">Belongs to the HSF family.</text>
</comment>
<keyword evidence="4" id="KW-0539">Nucleus</keyword>
<feature type="domain" description="HSF-type DNA-binding" evidence="7">
    <location>
        <begin position="13"/>
        <end position="114"/>
    </location>
</feature>
<sequence length="382" mass="42139">MEHEEKSLPDTINHNNFPAKLWVMANDPTNGAVSWSSSGEGLVIDQSLFESQILSPHNTFKTANFTSIVRQLNLYGFKKKDMPTVTNDSTSTHFYDNPNFKRGHPELLVNLKRLTVSNKARLEAGLEVNVRLGREGMGGFLKRKISSTPSPLPSKNQATNAQRGTPVPPRYLMRGDIGASSWAFVPSQPIPLSQSPLCPMHSHPILPTQIKNGNPHFFRGAPWHAHYRPGCNPSVCHSHHSHMVSPNGPELPTLLSPQSNYRVGYQVNILDFGQDSQHNKNQDVKKTFNFEAIFQRADEFMPTSPSTVAVKVESTAEVSVSDVPRENNSSSATANAPAPNILPLQKKLVTSVPELMLGDHLVEDAEIICVDLPETSGDFTPE</sequence>
<organism evidence="11 12">
    <name type="scientific">Nothobranchius furzeri</name>
    <name type="common">Turquoise killifish</name>
    <dbReference type="NCBI Taxonomy" id="105023"/>
    <lineage>
        <taxon>Eukaryota</taxon>
        <taxon>Metazoa</taxon>
        <taxon>Chordata</taxon>
        <taxon>Craniata</taxon>
        <taxon>Vertebrata</taxon>
        <taxon>Euteleostomi</taxon>
        <taxon>Actinopterygii</taxon>
        <taxon>Neopterygii</taxon>
        <taxon>Teleostei</taxon>
        <taxon>Neoteleostei</taxon>
        <taxon>Acanthomorphata</taxon>
        <taxon>Ovalentaria</taxon>
        <taxon>Atherinomorphae</taxon>
        <taxon>Cyprinodontiformes</taxon>
        <taxon>Nothobranchiidae</taxon>
        <taxon>Nothobranchius</taxon>
    </lineage>
</organism>
<dbReference type="GO" id="GO:0043565">
    <property type="term" value="F:sequence-specific DNA binding"/>
    <property type="evidence" value="ECO:0007669"/>
    <property type="project" value="InterPro"/>
</dbReference>
<comment type="subcellular location">
    <subcellularLocation>
        <location evidence="1">Nucleus</location>
    </subcellularLocation>
</comment>
<feature type="compositionally biased region" description="Polar residues" evidence="6">
    <location>
        <begin position="146"/>
        <end position="163"/>
    </location>
</feature>
<accession>A0A8C6LSR2</accession>
<dbReference type="EMBL" id="JAAVVJ010000015">
    <property type="protein sequence ID" value="KAF7206615.1"/>
    <property type="molecule type" value="Genomic_DNA"/>
</dbReference>
<dbReference type="RefSeq" id="XP_015817279.3">
    <property type="nucleotide sequence ID" value="XM_015961793.3"/>
</dbReference>
<dbReference type="EMBL" id="JAAVVJ010000015">
    <property type="protein sequence ID" value="KAF7206616.1"/>
    <property type="molecule type" value="Genomic_DNA"/>
</dbReference>
<evidence type="ECO:0000256" key="4">
    <source>
        <dbReference type="ARBA" id="ARBA00023242"/>
    </source>
</evidence>
<dbReference type="InterPro" id="IPR036390">
    <property type="entry name" value="WH_DNA-bd_sf"/>
</dbReference>
<reference evidence="8" key="2">
    <citation type="submission" date="2020-03" db="EMBL/GenBank/DDBJ databases">
        <title>Intra-Species Differences in Population Size shape Life History and Genome Evolution.</title>
        <authorList>
            <person name="Willemsen D."/>
            <person name="Cui R."/>
            <person name="Valenzano D.R."/>
        </authorList>
    </citation>
    <scope>NUCLEOTIDE SEQUENCE</scope>
    <source>
        <strain evidence="8">GRZ</strain>
        <tissue evidence="8">Whole</tissue>
    </source>
</reference>
<keyword evidence="12" id="KW-1185">Reference proteome</keyword>
<gene>
    <name evidence="8 11" type="primary">hsf5</name>
    <name evidence="8" type="ORF">G4P62_011456</name>
</gene>
<evidence type="ECO:0000313" key="9">
    <source>
        <dbReference type="EMBL" id="KAF7206616.1"/>
    </source>
</evidence>
<dbReference type="RefSeq" id="XP_070411494.1">
    <property type="nucleotide sequence ID" value="XM_070555393.1"/>
</dbReference>
<evidence type="ECO:0000256" key="6">
    <source>
        <dbReference type="SAM" id="MobiDB-lite"/>
    </source>
</evidence>
<evidence type="ECO:0000256" key="2">
    <source>
        <dbReference type="ARBA" id="ARBA00006403"/>
    </source>
</evidence>
<proteinExistence type="inferred from homology"/>
<reference evidence="11" key="1">
    <citation type="submission" date="2014-08" db="EMBL/GenBank/DDBJ databases">
        <authorList>
            <person name="Senf B."/>
            <person name="Petzold A."/>
            <person name="Downie B.R."/>
            <person name="Koch P."/>
            <person name="Platzer M."/>
        </authorList>
    </citation>
    <scope>NUCLEOTIDE SEQUENCE [LARGE SCALE GENOMIC DNA]</scope>
    <source>
        <strain evidence="11">GRZ</strain>
    </source>
</reference>
<dbReference type="GeneTree" id="ENSGT00510000048674"/>
<keyword evidence="3" id="KW-0238">DNA-binding</keyword>
<dbReference type="PANTHER" id="PTHR10015:SF278">
    <property type="entry name" value="HEAT SHOCK FACTOR PROTEIN 5"/>
    <property type="match status" value="1"/>
</dbReference>
<dbReference type="OrthoDB" id="6418155at2759"/>
<protein>
    <submittedName>
        <fullName evidence="9">Transcript variant X1</fullName>
    </submittedName>
    <submittedName>
        <fullName evidence="8">Transcript variant X2</fullName>
    </submittedName>
    <submittedName>
        <fullName evidence="10">Transcript variant X3</fullName>
    </submittedName>
</protein>
<evidence type="ECO:0000256" key="5">
    <source>
        <dbReference type="RuleBase" id="RU004020"/>
    </source>
</evidence>
<dbReference type="GO" id="GO:0005634">
    <property type="term" value="C:nucleus"/>
    <property type="evidence" value="ECO:0007669"/>
    <property type="project" value="UniProtKB-SubCell"/>
</dbReference>
<dbReference type="Proteomes" id="UP000694548">
    <property type="component" value="Chromosome sgr11"/>
</dbReference>
<dbReference type="SUPFAM" id="SSF46785">
    <property type="entry name" value="Winged helix' DNA-binding domain"/>
    <property type="match status" value="1"/>
</dbReference>
<feature type="compositionally biased region" description="Low complexity" evidence="6">
    <location>
        <begin position="327"/>
        <end position="338"/>
    </location>
</feature>